<name>A0A9N9LNX9_9HELO</name>
<keyword evidence="3" id="KW-1185">Reference proteome</keyword>
<dbReference type="OrthoDB" id="3559341at2759"/>
<evidence type="ECO:0000313" key="3">
    <source>
        <dbReference type="Proteomes" id="UP000701801"/>
    </source>
</evidence>
<comment type="caution">
    <text evidence="2">The sequence shown here is derived from an EMBL/GenBank/DDBJ whole genome shotgun (WGS) entry which is preliminary data.</text>
</comment>
<feature type="region of interest" description="Disordered" evidence="1">
    <location>
        <begin position="53"/>
        <end position="72"/>
    </location>
</feature>
<dbReference type="AlphaFoldDB" id="A0A9N9LNX9"/>
<protein>
    <submittedName>
        <fullName evidence="2">Uncharacterized protein</fullName>
    </submittedName>
</protein>
<accession>A0A9N9LNX9</accession>
<evidence type="ECO:0000256" key="1">
    <source>
        <dbReference type="SAM" id="MobiDB-lite"/>
    </source>
</evidence>
<proteinExistence type="predicted"/>
<organism evidence="2 3">
    <name type="scientific">Hymenoscyphus albidus</name>
    <dbReference type="NCBI Taxonomy" id="595503"/>
    <lineage>
        <taxon>Eukaryota</taxon>
        <taxon>Fungi</taxon>
        <taxon>Dikarya</taxon>
        <taxon>Ascomycota</taxon>
        <taxon>Pezizomycotina</taxon>
        <taxon>Leotiomycetes</taxon>
        <taxon>Helotiales</taxon>
        <taxon>Helotiaceae</taxon>
        <taxon>Hymenoscyphus</taxon>
    </lineage>
</organism>
<gene>
    <name evidence="2" type="ORF">HYALB_00006702</name>
</gene>
<sequence>MFSIQKEEFCFRGGDVEILVKGEGDTVIRGLVLCLASEIWEKFIYPPFPHINSSSEKSSTGASTISTKDDGTNFSARKKKNIQREIIATVDFTDDDPEIAHHRIKTIPKALSRETLFHIAGLVEQYQVLDLVKPYISIWLAEIWDNIPKWINQGLEKTLFIAYLFGQEQEFINISSTIVMHITIESNETLFFSSKHVGGELALHLLPPGLQDNMRVARGAAKDAIVKFIDRIVTYIRQLDWEEAEDQSDEGLYGVVLNEAGFVSDLFKEAMKPLETGMLNGTLKRTFLRVSQVLQRMFNSAYRYYYRAVYKSFHNLRLELLKLVEAEIAKALLTQDLKSHMSRANEQLEWA</sequence>
<evidence type="ECO:0000313" key="2">
    <source>
        <dbReference type="EMBL" id="CAG8974916.1"/>
    </source>
</evidence>
<dbReference type="EMBL" id="CAJVRM010000117">
    <property type="protein sequence ID" value="CAG8974916.1"/>
    <property type="molecule type" value="Genomic_DNA"/>
</dbReference>
<dbReference type="Proteomes" id="UP000701801">
    <property type="component" value="Unassembled WGS sequence"/>
</dbReference>
<feature type="compositionally biased region" description="Low complexity" evidence="1">
    <location>
        <begin position="53"/>
        <end position="66"/>
    </location>
</feature>
<reference evidence="2" key="1">
    <citation type="submission" date="2021-07" db="EMBL/GenBank/DDBJ databases">
        <authorList>
            <person name="Durling M."/>
        </authorList>
    </citation>
    <scope>NUCLEOTIDE SEQUENCE</scope>
</reference>